<keyword evidence="1" id="KW-0472">Membrane</keyword>
<feature type="transmembrane region" description="Helical" evidence="1">
    <location>
        <begin position="6"/>
        <end position="22"/>
    </location>
</feature>
<dbReference type="Proteomes" id="UP001235966">
    <property type="component" value="Unassembled WGS sequence"/>
</dbReference>
<sequence>MPVVLSLLVTLVGLLLALYVLKNIKTHKLDFRHGLFWLVLASLIVLSAWIYPLLRVVAETFGIENVSSMAFFFALVLLIYLSFTYSRALSKQRRQVTKLTQELALLRRDLEGGSHQ</sequence>
<accession>A0ABT9NDB1</accession>
<dbReference type="EMBL" id="JAUSQW010000001">
    <property type="protein sequence ID" value="MDP9801715.1"/>
    <property type="molecule type" value="Genomic_DNA"/>
</dbReference>
<keyword evidence="1" id="KW-1133">Transmembrane helix</keyword>
<evidence type="ECO:0008006" key="4">
    <source>
        <dbReference type="Google" id="ProtNLM"/>
    </source>
</evidence>
<keyword evidence="3" id="KW-1185">Reference proteome</keyword>
<evidence type="ECO:0000313" key="2">
    <source>
        <dbReference type="EMBL" id="MDP9801715.1"/>
    </source>
</evidence>
<keyword evidence="1" id="KW-0812">Transmembrane</keyword>
<gene>
    <name evidence="2" type="ORF">J2S49_001791</name>
</gene>
<feature type="transmembrane region" description="Helical" evidence="1">
    <location>
        <begin position="34"/>
        <end position="54"/>
    </location>
</feature>
<proteinExistence type="predicted"/>
<dbReference type="Pfam" id="PF10066">
    <property type="entry name" value="DUF2304"/>
    <property type="match status" value="1"/>
</dbReference>
<reference evidence="2 3" key="1">
    <citation type="submission" date="2023-07" db="EMBL/GenBank/DDBJ databases">
        <title>Sequencing the genomes of 1000 actinobacteria strains.</title>
        <authorList>
            <person name="Klenk H.-P."/>
        </authorList>
    </citation>
    <scope>NUCLEOTIDE SEQUENCE [LARGE SCALE GENOMIC DNA]</scope>
    <source>
        <strain evidence="2 3">DSM 102162</strain>
    </source>
</reference>
<protein>
    <recommendedName>
        <fullName evidence="4">DUF2304 domain-containing protein</fullName>
    </recommendedName>
</protein>
<organism evidence="2 3">
    <name type="scientific">Arcanobacterium wilhelmae</name>
    <dbReference type="NCBI Taxonomy" id="1803177"/>
    <lineage>
        <taxon>Bacteria</taxon>
        <taxon>Bacillati</taxon>
        <taxon>Actinomycetota</taxon>
        <taxon>Actinomycetes</taxon>
        <taxon>Actinomycetales</taxon>
        <taxon>Actinomycetaceae</taxon>
        <taxon>Arcanobacterium</taxon>
    </lineage>
</organism>
<dbReference type="InterPro" id="IPR019277">
    <property type="entry name" value="DUF2304"/>
</dbReference>
<feature type="transmembrane region" description="Helical" evidence="1">
    <location>
        <begin position="66"/>
        <end position="85"/>
    </location>
</feature>
<evidence type="ECO:0000256" key="1">
    <source>
        <dbReference type="SAM" id="Phobius"/>
    </source>
</evidence>
<comment type="caution">
    <text evidence="2">The sequence shown here is derived from an EMBL/GenBank/DDBJ whole genome shotgun (WGS) entry which is preliminary data.</text>
</comment>
<dbReference type="RefSeq" id="WP_278060000.1">
    <property type="nucleotide sequence ID" value="NZ_CP121247.1"/>
</dbReference>
<name>A0ABT9NDB1_9ACTO</name>
<evidence type="ECO:0000313" key="3">
    <source>
        <dbReference type="Proteomes" id="UP001235966"/>
    </source>
</evidence>